<accession>A0A2K3QGR5</accession>
<name>A0A2K3QGR5_9HYPO</name>
<proteinExistence type="inferred from homology"/>
<dbReference type="InterPro" id="IPR036779">
    <property type="entry name" value="LysM_dom_sf"/>
</dbReference>
<dbReference type="PANTHER" id="PTHR34997">
    <property type="entry name" value="AM15"/>
    <property type="match status" value="1"/>
</dbReference>
<evidence type="ECO:0000313" key="5">
    <source>
        <dbReference type="EMBL" id="PNY26744.1"/>
    </source>
</evidence>
<dbReference type="Proteomes" id="UP000236621">
    <property type="component" value="Unassembled WGS sequence"/>
</dbReference>
<evidence type="ECO:0000256" key="3">
    <source>
        <dbReference type="ARBA" id="ARBA00044955"/>
    </source>
</evidence>
<dbReference type="PANTHER" id="PTHR34997:SF1">
    <property type="entry name" value="PEPTIDOGLYCAN-BINDING LYSIN DOMAIN"/>
    <property type="match status" value="1"/>
</dbReference>
<dbReference type="AlphaFoldDB" id="A0A2K3QGR5"/>
<keyword evidence="6" id="KW-1185">Reference proteome</keyword>
<dbReference type="Pfam" id="PF01476">
    <property type="entry name" value="LysM"/>
    <property type="match status" value="1"/>
</dbReference>
<dbReference type="PROSITE" id="PS51782">
    <property type="entry name" value="LYSM"/>
    <property type="match status" value="1"/>
</dbReference>
<dbReference type="InterPro" id="IPR052210">
    <property type="entry name" value="LysM1-like"/>
</dbReference>
<dbReference type="GO" id="GO:0008061">
    <property type="term" value="F:chitin binding"/>
    <property type="evidence" value="ECO:0007669"/>
    <property type="project" value="UniProtKB-KW"/>
</dbReference>
<comment type="similarity">
    <text evidence="3">Belongs to the secreted LysM effector family.</text>
</comment>
<feature type="domain" description="LysM" evidence="4">
    <location>
        <begin position="60"/>
        <end position="106"/>
    </location>
</feature>
<comment type="caution">
    <text evidence="5">The sequence shown here is derived from an EMBL/GenBank/DDBJ whole genome shotgun (WGS) entry which is preliminary data.</text>
</comment>
<keyword evidence="2" id="KW-0843">Virulence</keyword>
<organism evidence="5 6">
    <name type="scientific">Tolypocladium capitatum</name>
    <dbReference type="NCBI Taxonomy" id="45235"/>
    <lineage>
        <taxon>Eukaryota</taxon>
        <taxon>Fungi</taxon>
        <taxon>Dikarya</taxon>
        <taxon>Ascomycota</taxon>
        <taxon>Pezizomycotina</taxon>
        <taxon>Sordariomycetes</taxon>
        <taxon>Hypocreomycetidae</taxon>
        <taxon>Hypocreales</taxon>
        <taxon>Ophiocordycipitaceae</taxon>
        <taxon>Tolypocladium</taxon>
    </lineage>
</organism>
<protein>
    <submittedName>
        <fullName evidence="5">Peptidoglycan-binding Lysin subgroup</fullName>
    </submittedName>
</protein>
<keyword evidence="1" id="KW-0147">Chitin-binding</keyword>
<gene>
    <name evidence="5" type="ORF">TCAP_08088</name>
</gene>
<evidence type="ECO:0000313" key="6">
    <source>
        <dbReference type="Proteomes" id="UP000236621"/>
    </source>
</evidence>
<dbReference type="CDD" id="cd00118">
    <property type="entry name" value="LysM"/>
    <property type="match status" value="1"/>
</dbReference>
<evidence type="ECO:0000256" key="1">
    <source>
        <dbReference type="ARBA" id="ARBA00022669"/>
    </source>
</evidence>
<evidence type="ECO:0000256" key="2">
    <source>
        <dbReference type="ARBA" id="ARBA00023026"/>
    </source>
</evidence>
<dbReference type="InterPro" id="IPR018392">
    <property type="entry name" value="LysM"/>
</dbReference>
<reference evidence="5 6" key="1">
    <citation type="submission" date="2017-08" db="EMBL/GenBank/DDBJ databases">
        <title>Harnessing the power of phylogenomics to disentangle the directionality and signatures of interkingdom host jumping in the parasitic fungal genus Tolypocladium.</title>
        <authorList>
            <person name="Quandt C.A."/>
            <person name="Patterson W."/>
            <person name="Spatafora J.W."/>
        </authorList>
    </citation>
    <scope>NUCLEOTIDE SEQUENCE [LARGE SCALE GENOMIC DNA]</scope>
    <source>
        <strain evidence="5 6">CBS 113982</strain>
    </source>
</reference>
<dbReference type="EMBL" id="NRSZ01000505">
    <property type="protein sequence ID" value="PNY26744.1"/>
    <property type="molecule type" value="Genomic_DNA"/>
</dbReference>
<sequence length="210" mass="22558">MANGVNESRNLGNLTNGICISNPLGDYAIPINTHGATTIVTTVAPIPTPTPDKTNSYCGKYHLFEAGEDCGTLTTKYGVTLEDFFFLNPEVWPNCTNLSAQYYYCMAPVGYISTYPGYDGATTTTTGTDISMPSPILASMASNCDDFYKVVKDDSCYNIAQANKVDLASFCGILLSKPTVQAYKPVHTSVLASLAALQLPPSLLPPWQVL</sequence>
<dbReference type="STRING" id="45235.A0A2K3QGR5"/>
<dbReference type="OrthoDB" id="5985073at2759"/>
<evidence type="ECO:0000259" key="4">
    <source>
        <dbReference type="PROSITE" id="PS51782"/>
    </source>
</evidence>
<dbReference type="Gene3D" id="3.10.350.10">
    <property type="entry name" value="LysM domain"/>
    <property type="match status" value="1"/>
</dbReference>